<feature type="compositionally biased region" description="Polar residues" evidence="1">
    <location>
        <begin position="1"/>
        <end position="15"/>
    </location>
</feature>
<evidence type="ECO:0000313" key="3">
    <source>
        <dbReference type="Proteomes" id="UP000327362"/>
    </source>
</evidence>
<dbReference type="AlphaFoldDB" id="A0AAI8SRY7"/>
<evidence type="ECO:0000313" key="2">
    <source>
        <dbReference type="EMBL" id="BBN50344.1"/>
    </source>
</evidence>
<organism evidence="2 3">
    <name type="scientific">Mycobacterium avium subsp. hominissuis</name>
    <dbReference type="NCBI Taxonomy" id="439334"/>
    <lineage>
        <taxon>Bacteria</taxon>
        <taxon>Bacillati</taxon>
        <taxon>Actinomycetota</taxon>
        <taxon>Actinomycetes</taxon>
        <taxon>Mycobacteriales</taxon>
        <taxon>Mycobacteriaceae</taxon>
        <taxon>Mycobacterium</taxon>
        <taxon>Mycobacterium avium complex (MAC)</taxon>
    </lineage>
</organism>
<feature type="region of interest" description="Disordered" evidence="1">
    <location>
        <begin position="1"/>
        <end position="31"/>
    </location>
</feature>
<evidence type="ECO:0000256" key="1">
    <source>
        <dbReference type="SAM" id="MobiDB-lite"/>
    </source>
</evidence>
<proteinExistence type="predicted"/>
<dbReference type="Proteomes" id="UP000327362">
    <property type="component" value="Chromosome"/>
</dbReference>
<feature type="region of interest" description="Disordered" evidence="1">
    <location>
        <begin position="49"/>
        <end position="80"/>
    </location>
</feature>
<dbReference type="EMBL" id="AP020326">
    <property type="protein sequence ID" value="BBN50344.1"/>
    <property type="molecule type" value="Genomic_DNA"/>
</dbReference>
<accession>A0AAI8SRY7</accession>
<name>A0AAI8SRY7_MYCAV</name>
<reference evidence="2 3" key="1">
    <citation type="submission" date="2019-09" db="EMBL/GenBank/DDBJ databases">
        <title>Complete genome sequence of Mycobacterium avium subsp. hominissuis strain JP-H-1.</title>
        <authorList>
            <person name="Kinoshita Y."/>
            <person name="Niwa H."/>
            <person name="Uchida-Fujii E."/>
            <person name="Nukada T."/>
        </authorList>
    </citation>
    <scope>NUCLEOTIDE SEQUENCE [LARGE SCALE GENOMIC DNA]</scope>
    <source>
        <strain evidence="2 3">JP-H-1</strain>
    </source>
</reference>
<gene>
    <name evidence="2" type="ORF">JPH1_48190</name>
</gene>
<protein>
    <submittedName>
        <fullName evidence="2">Uncharacterized protein</fullName>
    </submittedName>
</protein>
<sequence>MSLSNITTGKQNSIALSGGGPAQPVTDERPTHAPMFARSHDEAEPNCVQNEALQPSRPVPRPVVSRTRAEAAAKGLGGPEALDLTAEEITAWAGVPPESVPDQR</sequence>